<dbReference type="CDD" id="cd09603">
    <property type="entry name" value="M1_APN_like"/>
    <property type="match status" value="1"/>
</dbReference>
<feature type="chain" id="PRO_5010889854" description="Aminopeptidase N" evidence="12">
    <location>
        <begin position="19"/>
        <end position="701"/>
    </location>
</feature>
<accession>A0A1W6MHW8</accession>
<evidence type="ECO:0000256" key="5">
    <source>
        <dbReference type="ARBA" id="ARBA00015611"/>
    </source>
</evidence>
<evidence type="ECO:0000256" key="8">
    <source>
        <dbReference type="ARBA" id="ARBA00022723"/>
    </source>
</evidence>
<dbReference type="GO" id="GO:0005615">
    <property type="term" value="C:extracellular space"/>
    <property type="evidence" value="ECO:0007669"/>
    <property type="project" value="TreeGrafter"/>
</dbReference>
<dbReference type="SUPFAM" id="SSF55486">
    <property type="entry name" value="Metalloproteases ('zincins'), catalytic domain"/>
    <property type="match status" value="1"/>
</dbReference>
<dbReference type="AlphaFoldDB" id="A0A1W6MHW8"/>
<dbReference type="GO" id="GO:0006508">
    <property type="term" value="P:proteolysis"/>
    <property type="evidence" value="ECO:0007669"/>
    <property type="project" value="UniProtKB-KW"/>
</dbReference>
<dbReference type="GO" id="GO:0016285">
    <property type="term" value="F:alanyl aminopeptidase activity"/>
    <property type="evidence" value="ECO:0007669"/>
    <property type="project" value="UniProtKB-EC"/>
</dbReference>
<dbReference type="RefSeq" id="WP_085766021.1">
    <property type="nucleotide sequence ID" value="NZ_CP019344.1"/>
</dbReference>
<dbReference type="GO" id="GO:0042277">
    <property type="term" value="F:peptide binding"/>
    <property type="evidence" value="ECO:0007669"/>
    <property type="project" value="TreeGrafter"/>
</dbReference>
<dbReference type="STRING" id="331648.BST97_04030"/>
<keyword evidence="6" id="KW-0031">Aminopeptidase</keyword>
<dbReference type="PANTHER" id="PTHR11533:SF174">
    <property type="entry name" value="PUROMYCIN-SENSITIVE AMINOPEPTIDASE-RELATED"/>
    <property type="match status" value="1"/>
</dbReference>
<keyword evidence="12" id="KW-0732">Signal</keyword>
<dbReference type="EMBL" id="CP019344">
    <property type="protein sequence ID" value="ARN77214.1"/>
    <property type="molecule type" value="Genomic_DNA"/>
</dbReference>
<evidence type="ECO:0000256" key="9">
    <source>
        <dbReference type="ARBA" id="ARBA00022801"/>
    </source>
</evidence>
<keyword evidence="10" id="KW-0862">Zinc</keyword>
<keyword evidence="11" id="KW-0482">Metalloprotease</keyword>
<dbReference type="GO" id="GO:0070006">
    <property type="term" value="F:metalloaminopeptidase activity"/>
    <property type="evidence" value="ECO:0007669"/>
    <property type="project" value="TreeGrafter"/>
</dbReference>
<evidence type="ECO:0000256" key="1">
    <source>
        <dbReference type="ARBA" id="ARBA00000098"/>
    </source>
</evidence>
<evidence type="ECO:0000256" key="10">
    <source>
        <dbReference type="ARBA" id="ARBA00022833"/>
    </source>
</evidence>
<dbReference type="Gene3D" id="1.10.390.10">
    <property type="entry name" value="Neutral Protease Domain 2"/>
    <property type="match status" value="1"/>
</dbReference>
<evidence type="ECO:0000313" key="15">
    <source>
        <dbReference type="EMBL" id="ARN77214.1"/>
    </source>
</evidence>
<keyword evidence="9" id="KW-0378">Hydrolase</keyword>
<dbReference type="PANTHER" id="PTHR11533">
    <property type="entry name" value="PROTEASE M1 ZINC METALLOPROTEASE"/>
    <property type="match status" value="1"/>
</dbReference>
<evidence type="ECO:0000256" key="6">
    <source>
        <dbReference type="ARBA" id="ARBA00022438"/>
    </source>
</evidence>
<feature type="domain" description="Peptidase M1 membrane alanine aminopeptidase" evidence="13">
    <location>
        <begin position="237"/>
        <end position="438"/>
    </location>
</feature>
<dbReference type="InterPro" id="IPR027268">
    <property type="entry name" value="Peptidase_M4/M1_CTD_sf"/>
</dbReference>
<evidence type="ECO:0000256" key="11">
    <source>
        <dbReference type="ARBA" id="ARBA00023049"/>
    </source>
</evidence>
<evidence type="ECO:0000256" key="2">
    <source>
        <dbReference type="ARBA" id="ARBA00001947"/>
    </source>
</evidence>
<dbReference type="GO" id="GO:0008270">
    <property type="term" value="F:zinc ion binding"/>
    <property type="evidence" value="ECO:0007669"/>
    <property type="project" value="InterPro"/>
</dbReference>
<dbReference type="InterPro" id="IPR014782">
    <property type="entry name" value="Peptidase_M1_dom"/>
</dbReference>
<dbReference type="Pfam" id="PF01433">
    <property type="entry name" value="Peptidase_M1"/>
    <property type="match status" value="1"/>
</dbReference>
<reference evidence="15 16" key="1">
    <citation type="submission" date="2016-11" db="EMBL/GenBank/DDBJ databases">
        <title>Trade-off between light-utilization and light-protection in marine flavobacteria.</title>
        <authorList>
            <person name="Kumagai Y."/>
        </authorList>
    </citation>
    <scope>NUCLEOTIDE SEQUENCE [LARGE SCALE GENOMIC DNA]</scope>
    <source>
        <strain evidence="15 16">JCM 13191</strain>
    </source>
</reference>
<dbReference type="GO" id="GO:0016020">
    <property type="term" value="C:membrane"/>
    <property type="evidence" value="ECO:0007669"/>
    <property type="project" value="TreeGrafter"/>
</dbReference>
<dbReference type="InterPro" id="IPR045357">
    <property type="entry name" value="Aminopeptidase_N-like_N"/>
</dbReference>
<dbReference type="EC" id="3.4.11.2" evidence="4"/>
<dbReference type="OrthoDB" id="100605at2"/>
<dbReference type="GO" id="GO:0005737">
    <property type="term" value="C:cytoplasm"/>
    <property type="evidence" value="ECO:0007669"/>
    <property type="project" value="TreeGrafter"/>
</dbReference>
<gene>
    <name evidence="15" type="ORF">BST97_04030</name>
</gene>
<dbReference type="InterPro" id="IPR050344">
    <property type="entry name" value="Peptidase_M1_aminopeptidases"/>
</dbReference>
<dbReference type="GO" id="GO:0043171">
    <property type="term" value="P:peptide catabolic process"/>
    <property type="evidence" value="ECO:0007669"/>
    <property type="project" value="TreeGrafter"/>
</dbReference>
<evidence type="ECO:0000259" key="13">
    <source>
        <dbReference type="Pfam" id="PF01433"/>
    </source>
</evidence>
<name>A0A1W6MHW8_9FLAO</name>
<dbReference type="PRINTS" id="PR00756">
    <property type="entry name" value="ALADIPTASE"/>
</dbReference>
<feature type="domain" description="Aminopeptidase N-like N-terminal" evidence="14">
    <location>
        <begin position="43"/>
        <end position="199"/>
    </location>
</feature>
<comment type="catalytic activity">
    <reaction evidence="1">
        <text>Release of an N-terminal amino acid, Xaa-|-Yaa- from a peptide, amide or arylamide. Xaa is preferably Ala, but may be most amino acids including Pro (slow action). When a terminal hydrophobic residue is followed by a prolyl residue, the two may be released as an intact Xaa-Pro dipeptide.</text>
        <dbReference type="EC" id="3.4.11.2"/>
    </reaction>
</comment>
<organism evidence="15 16">
    <name type="scientific">Nonlabens spongiae</name>
    <dbReference type="NCBI Taxonomy" id="331648"/>
    <lineage>
        <taxon>Bacteria</taxon>
        <taxon>Pseudomonadati</taxon>
        <taxon>Bacteroidota</taxon>
        <taxon>Flavobacteriia</taxon>
        <taxon>Flavobacteriales</taxon>
        <taxon>Flavobacteriaceae</taxon>
        <taxon>Nonlabens</taxon>
    </lineage>
</organism>
<evidence type="ECO:0000256" key="3">
    <source>
        <dbReference type="ARBA" id="ARBA00010136"/>
    </source>
</evidence>
<keyword evidence="16" id="KW-1185">Reference proteome</keyword>
<proteinExistence type="inferred from homology"/>
<evidence type="ECO:0000256" key="4">
    <source>
        <dbReference type="ARBA" id="ARBA00012564"/>
    </source>
</evidence>
<protein>
    <recommendedName>
        <fullName evidence="5">Aminopeptidase N</fullName>
        <ecNumber evidence="4">3.4.11.2</ecNumber>
    </recommendedName>
</protein>
<evidence type="ECO:0000259" key="14">
    <source>
        <dbReference type="Pfam" id="PF17900"/>
    </source>
</evidence>
<dbReference type="Pfam" id="PF17900">
    <property type="entry name" value="Peptidase_M1_N"/>
    <property type="match status" value="1"/>
</dbReference>
<dbReference type="SUPFAM" id="SSF63737">
    <property type="entry name" value="Leukotriene A4 hydrolase N-terminal domain"/>
    <property type="match status" value="1"/>
</dbReference>
<sequence length="701" mass="81545">MKKLIVLTCLCMSTILWAQNSPSQLSHVDFQTASAQVVFKQDVEEVSGTMDFEIAIKSKVDSVFVDAKNLIDYEVRFNGSKADSLRYNGEQLILYAQLDNSSNNQLSIDFTIKPKKALYFIDADQDGKWEQAWTQGQGKYTSNWLPSIDDTSDKMIWNMQISVPKDLIAIANGAKRRFERGEEFDTFSYGMLQPMSSYLVAVAVGEYEFYTEQTENGVTLQYFYYPEERDKAFATYHDTREIFDYLVEEIGVEYPWQVYRQVPVKDFLYSGMENTSTTFFNDQFLVDEIGVNDRDYLNVNAHELAHQWFGNLVTAKSGNDHWLQEGFATYYALMAEREVYGDAYFSMELYQYAEALIELSNKPSKKALTDPVASSLTFYQHGAWALHALKDMIGASRFRESVQLYLQTYAYSNASTDDFIKIVEEVSQKDLTSFRKLWLETPQFPVEESLRLLRKDLFMEAYFQLAARRLDTFEDAQATYKEVLQTPVQEELVKEMVAQLAVHEDDRKYQLLVEASKLKNHKINQLISMSQQEVNAGNREMIEGFLNADSYITRENALYLLWQYASDRKKVLVHADELWESYSPSLRMAWFAMALNTNNFKKSEALEFLTELQKFTSPEYDTQTRTAAFDYLINMNAMSEQNYRDLMEASTHHVWRFYENSRDLLRSLYKKPESKSVINQILLKMDSDQAERFEAILRKSN</sequence>
<evidence type="ECO:0000313" key="16">
    <source>
        <dbReference type="Proteomes" id="UP000193431"/>
    </source>
</evidence>
<dbReference type="InterPro" id="IPR042097">
    <property type="entry name" value="Aminopeptidase_N-like_N_sf"/>
</dbReference>
<keyword evidence="8" id="KW-0479">Metal-binding</keyword>
<evidence type="ECO:0000256" key="12">
    <source>
        <dbReference type="SAM" id="SignalP"/>
    </source>
</evidence>
<dbReference type="Proteomes" id="UP000193431">
    <property type="component" value="Chromosome"/>
</dbReference>
<evidence type="ECO:0000256" key="7">
    <source>
        <dbReference type="ARBA" id="ARBA00022670"/>
    </source>
</evidence>
<comment type="cofactor">
    <cofactor evidence="2">
        <name>Zn(2+)</name>
        <dbReference type="ChEBI" id="CHEBI:29105"/>
    </cofactor>
</comment>
<dbReference type="Gene3D" id="2.60.40.1730">
    <property type="entry name" value="tricorn interacting facor f3 domain"/>
    <property type="match status" value="1"/>
</dbReference>
<comment type="similarity">
    <text evidence="3">Belongs to the peptidase M1 family.</text>
</comment>
<keyword evidence="7" id="KW-0645">Protease</keyword>
<dbReference type="InterPro" id="IPR001930">
    <property type="entry name" value="Peptidase_M1"/>
</dbReference>
<feature type="signal peptide" evidence="12">
    <location>
        <begin position="1"/>
        <end position="18"/>
    </location>
</feature>